<keyword evidence="3" id="KW-0540">Nuclease</keyword>
<dbReference type="GO" id="GO:0016787">
    <property type="term" value="F:hydrolase activity"/>
    <property type="evidence" value="ECO:0007669"/>
    <property type="project" value="UniProtKB-KW"/>
</dbReference>
<evidence type="ECO:0000256" key="3">
    <source>
        <dbReference type="ARBA" id="ARBA00022722"/>
    </source>
</evidence>
<protein>
    <submittedName>
        <fullName evidence="8">POK7 protein</fullName>
    </submittedName>
</protein>
<comment type="caution">
    <text evidence="8">The sequence shown here is derived from an EMBL/GenBank/DDBJ whole genome shotgun (WGS) entry which is preliminary data.</text>
</comment>
<gene>
    <name evidence="8" type="primary">Ervk7_0</name>
    <name evidence="8" type="ORF">HALALB_R16586</name>
</gene>
<reference evidence="8 9" key="1">
    <citation type="submission" date="2019-09" db="EMBL/GenBank/DDBJ databases">
        <title>Bird 10,000 Genomes (B10K) Project - Family phase.</title>
        <authorList>
            <person name="Zhang G."/>
        </authorList>
    </citation>
    <scope>NUCLEOTIDE SEQUENCE [LARGE SCALE GENOMIC DNA]</scope>
    <source>
        <strain evidence="8">OUT-0040</strain>
        <tissue evidence="8">Blood</tissue>
    </source>
</reference>
<keyword evidence="1" id="KW-0808">Transferase</keyword>
<evidence type="ECO:0000259" key="7">
    <source>
        <dbReference type="Pfam" id="PF06817"/>
    </source>
</evidence>
<proteinExistence type="predicted"/>
<feature type="non-terminal residue" evidence="8">
    <location>
        <position position="1"/>
    </location>
</feature>
<evidence type="ECO:0000256" key="5">
    <source>
        <dbReference type="ARBA" id="ARBA00022801"/>
    </source>
</evidence>
<feature type="domain" description="Reverse transcriptase thumb" evidence="7">
    <location>
        <begin position="2"/>
        <end position="48"/>
    </location>
</feature>
<evidence type="ECO:0000256" key="4">
    <source>
        <dbReference type="ARBA" id="ARBA00022759"/>
    </source>
</evidence>
<dbReference type="InterPro" id="IPR043128">
    <property type="entry name" value="Rev_trsase/Diguanyl_cyclase"/>
</dbReference>
<dbReference type="PANTHER" id="PTHR41694:SF3">
    <property type="entry name" value="RNA-DIRECTED DNA POLYMERASE-RELATED"/>
    <property type="match status" value="1"/>
</dbReference>
<dbReference type="Proteomes" id="UP000585422">
    <property type="component" value="Unassembled WGS sequence"/>
</dbReference>
<keyword evidence="2" id="KW-0548">Nucleotidyltransferase</keyword>
<feature type="non-terminal residue" evidence="8">
    <location>
        <position position="103"/>
    </location>
</feature>
<evidence type="ECO:0000313" key="9">
    <source>
        <dbReference type="Proteomes" id="UP000585422"/>
    </source>
</evidence>
<dbReference type="GO" id="GO:0003964">
    <property type="term" value="F:RNA-directed DNA polymerase activity"/>
    <property type="evidence" value="ECO:0007669"/>
    <property type="project" value="UniProtKB-KW"/>
</dbReference>
<keyword evidence="9" id="KW-1185">Reference proteome</keyword>
<sequence>VQKLMGSLNWIRPYLGLTNSQLQPLLDLLKHSNDPTEPRILNKEALNEALNVIHTVEQCIYKKFVSRIDLSQLVQFFVLIDKTVPFGALVQWNSEWDDPLHIL</sequence>
<dbReference type="GO" id="GO:0004519">
    <property type="term" value="F:endonuclease activity"/>
    <property type="evidence" value="ECO:0007669"/>
    <property type="project" value="UniProtKB-KW"/>
</dbReference>
<evidence type="ECO:0000256" key="1">
    <source>
        <dbReference type="ARBA" id="ARBA00022679"/>
    </source>
</evidence>
<evidence type="ECO:0000256" key="6">
    <source>
        <dbReference type="ARBA" id="ARBA00022918"/>
    </source>
</evidence>
<dbReference type="OrthoDB" id="9395730at2759"/>
<organism evidence="8 9">
    <name type="scientific">Haliaeetus albicilla</name>
    <name type="common">White-tailed sea-eagle</name>
    <name type="synonym">Falco albicilla</name>
    <dbReference type="NCBI Taxonomy" id="8969"/>
    <lineage>
        <taxon>Eukaryota</taxon>
        <taxon>Metazoa</taxon>
        <taxon>Chordata</taxon>
        <taxon>Craniata</taxon>
        <taxon>Vertebrata</taxon>
        <taxon>Euteleostomi</taxon>
        <taxon>Archelosauria</taxon>
        <taxon>Archosauria</taxon>
        <taxon>Dinosauria</taxon>
        <taxon>Saurischia</taxon>
        <taxon>Theropoda</taxon>
        <taxon>Coelurosauria</taxon>
        <taxon>Aves</taxon>
        <taxon>Neognathae</taxon>
        <taxon>Neoaves</taxon>
        <taxon>Telluraves</taxon>
        <taxon>Accipitrimorphae</taxon>
        <taxon>Accipitriformes</taxon>
        <taxon>Accipitridae</taxon>
        <taxon>Accipitrinae</taxon>
        <taxon>Haliaeetus</taxon>
    </lineage>
</organism>
<dbReference type="SUPFAM" id="SSF56672">
    <property type="entry name" value="DNA/RNA polymerases"/>
    <property type="match status" value="1"/>
</dbReference>
<dbReference type="InterPro" id="IPR043502">
    <property type="entry name" value="DNA/RNA_pol_sf"/>
</dbReference>
<dbReference type="AlphaFoldDB" id="A0A7K7N4M0"/>
<keyword evidence="5" id="KW-0378">Hydrolase</keyword>
<evidence type="ECO:0000256" key="2">
    <source>
        <dbReference type="ARBA" id="ARBA00022695"/>
    </source>
</evidence>
<evidence type="ECO:0000313" key="8">
    <source>
        <dbReference type="EMBL" id="NWZ50434.1"/>
    </source>
</evidence>
<keyword evidence="6" id="KW-0695">RNA-directed DNA polymerase</keyword>
<accession>A0A7K7N4M0</accession>
<dbReference type="EMBL" id="VZSQ01000051">
    <property type="protein sequence ID" value="NWZ50434.1"/>
    <property type="molecule type" value="Genomic_DNA"/>
</dbReference>
<keyword evidence="4" id="KW-0255">Endonuclease</keyword>
<name>A0A7K7N4M0_HALAL</name>
<dbReference type="Gene3D" id="3.30.70.270">
    <property type="match status" value="1"/>
</dbReference>
<dbReference type="InterPro" id="IPR010661">
    <property type="entry name" value="RVT_thumb"/>
</dbReference>
<dbReference type="Pfam" id="PF06817">
    <property type="entry name" value="RVT_thumb"/>
    <property type="match status" value="1"/>
</dbReference>
<dbReference type="GO" id="GO:0035613">
    <property type="term" value="F:RNA stem-loop binding"/>
    <property type="evidence" value="ECO:0007669"/>
    <property type="project" value="TreeGrafter"/>
</dbReference>
<dbReference type="PANTHER" id="PTHR41694">
    <property type="entry name" value="ENDOGENOUS RETROVIRUS GROUP K MEMBER POL PROTEIN"/>
    <property type="match status" value="1"/>
</dbReference>